<feature type="chain" id="PRO_5012263380" evidence="1">
    <location>
        <begin position="38"/>
        <end position="122"/>
    </location>
</feature>
<dbReference type="Gene3D" id="1.10.760.10">
    <property type="entry name" value="Cytochrome c-like domain"/>
    <property type="match status" value="1"/>
</dbReference>
<sequence>MILENHMKTHQSIFALGAAVTAAFGLAALLASGPAQAITLHNESITLPTSTRVFPGDTAGAKAANSYCLMCHSVGMVMNQPDLGKAAWLVEVNKMKNAFKAPIPDDQVAVIADYLDSIKGKK</sequence>
<dbReference type="AlphaFoldDB" id="A0A238D1K1"/>
<gene>
    <name evidence="2" type="ORF">THIARS_50357</name>
</gene>
<reference evidence="2 3" key="1">
    <citation type="submission" date="2016-06" db="EMBL/GenBank/DDBJ databases">
        <authorList>
            <person name="Kjaerup R.B."/>
            <person name="Dalgaard T.S."/>
            <person name="Juul-Madsen H.R."/>
        </authorList>
    </citation>
    <scope>NUCLEOTIDE SEQUENCE [LARGE SCALE GENOMIC DNA]</scope>
    <source>
        <strain evidence="2 3">DSM 16361</strain>
    </source>
</reference>
<keyword evidence="3" id="KW-1185">Reference proteome</keyword>
<accession>A0A238D1K1</accession>
<organism evidence="2 3">
    <name type="scientific">Thiomonas delicata</name>
    <name type="common">Thiomonas cuprina</name>
    <dbReference type="NCBI Taxonomy" id="364030"/>
    <lineage>
        <taxon>Bacteria</taxon>
        <taxon>Pseudomonadati</taxon>
        <taxon>Pseudomonadota</taxon>
        <taxon>Betaproteobacteria</taxon>
        <taxon>Burkholderiales</taxon>
        <taxon>Thiomonas</taxon>
    </lineage>
</organism>
<evidence type="ECO:0000256" key="1">
    <source>
        <dbReference type="SAM" id="SignalP"/>
    </source>
</evidence>
<proteinExistence type="predicted"/>
<keyword evidence="1" id="KW-0732">Signal</keyword>
<dbReference type="GO" id="GO:0009055">
    <property type="term" value="F:electron transfer activity"/>
    <property type="evidence" value="ECO:0007669"/>
    <property type="project" value="InterPro"/>
</dbReference>
<dbReference type="Proteomes" id="UP000214566">
    <property type="component" value="Unassembled WGS sequence"/>
</dbReference>
<evidence type="ECO:0000313" key="2">
    <source>
        <dbReference type="EMBL" id="SBP87109.1"/>
    </source>
</evidence>
<dbReference type="SUPFAM" id="SSF46626">
    <property type="entry name" value="Cytochrome c"/>
    <property type="match status" value="1"/>
</dbReference>
<protein>
    <submittedName>
        <fullName evidence="2">Putative sulfite oxidoreductase SorB cytochrome c subunit</fullName>
    </submittedName>
</protein>
<dbReference type="GO" id="GO:0020037">
    <property type="term" value="F:heme binding"/>
    <property type="evidence" value="ECO:0007669"/>
    <property type="project" value="InterPro"/>
</dbReference>
<evidence type="ECO:0000313" key="3">
    <source>
        <dbReference type="Proteomes" id="UP000214566"/>
    </source>
</evidence>
<feature type="signal peptide" evidence="1">
    <location>
        <begin position="1"/>
        <end position="37"/>
    </location>
</feature>
<dbReference type="EMBL" id="FLMQ01000045">
    <property type="protein sequence ID" value="SBP87109.1"/>
    <property type="molecule type" value="Genomic_DNA"/>
</dbReference>
<dbReference type="InterPro" id="IPR036909">
    <property type="entry name" value="Cyt_c-like_dom_sf"/>
</dbReference>
<name>A0A238D1K1_THIDL</name>